<dbReference type="EMBL" id="DF974369">
    <property type="protein sequence ID" value="GAU47990.1"/>
    <property type="molecule type" value="Genomic_DNA"/>
</dbReference>
<dbReference type="InterPro" id="IPR008974">
    <property type="entry name" value="TRAF-like"/>
</dbReference>
<keyword evidence="1" id="KW-0175">Coiled coil</keyword>
<dbReference type="PANTHER" id="PTHR46236:SF36">
    <property type="entry name" value="MATH (MEPRIN AND TRAF-C-LIKE) DOMAIN PROTEIN"/>
    <property type="match status" value="1"/>
</dbReference>
<dbReference type="Proteomes" id="UP000242715">
    <property type="component" value="Unassembled WGS sequence"/>
</dbReference>
<keyword evidence="4" id="KW-1185">Reference proteome</keyword>
<organism evidence="3 4">
    <name type="scientific">Trifolium subterraneum</name>
    <name type="common">Subterranean clover</name>
    <dbReference type="NCBI Taxonomy" id="3900"/>
    <lineage>
        <taxon>Eukaryota</taxon>
        <taxon>Viridiplantae</taxon>
        <taxon>Streptophyta</taxon>
        <taxon>Embryophyta</taxon>
        <taxon>Tracheophyta</taxon>
        <taxon>Spermatophyta</taxon>
        <taxon>Magnoliopsida</taxon>
        <taxon>eudicotyledons</taxon>
        <taxon>Gunneridae</taxon>
        <taxon>Pentapetalae</taxon>
        <taxon>rosids</taxon>
        <taxon>fabids</taxon>
        <taxon>Fabales</taxon>
        <taxon>Fabaceae</taxon>
        <taxon>Papilionoideae</taxon>
        <taxon>50 kb inversion clade</taxon>
        <taxon>NPAAA clade</taxon>
        <taxon>Hologalegina</taxon>
        <taxon>IRL clade</taxon>
        <taxon>Trifolieae</taxon>
        <taxon>Trifolium</taxon>
    </lineage>
</organism>
<sequence>MKHKLSSVEKFTWKVENLCCLNKEIYSEPFVLGGYPWKFLLYQWGDNVGDLSIFLSAVQTANMSKRWSRHVKFRLIVFNQFDSNKTITSDEIEQKFTASADGWGIKSLVSSTVLHDPQSGFLVKDVIIIGVEVSFYKTKYEKPVNHAAILTKNRRRSRPKKVIKPTLEEGRDQNAGELKDFKGLGQIEKAFIPLLEEVCSMHPSLIDCQKKRSLKFREWAFTALGRVLYFLKTRKVKDMNDLACKDLQIFWEELQSFSFELTWLEPHVQSALGMKNYLEKVKKVDKLKHNVVTLELEKEKLKAKLAIVDVNLDAARDLLIAENLEEFDLNAELGFIKL</sequence>
<evidence type="ECO:0000313" key="3">
    <source>
        <dbReference type="EMBL" id="GAU47990.1"/>
    </source>
</evidence>
<dbReference type="Pfam" id="PF22486">
    <property type="entry name" value="MATH_2"/>
    <property type="match status" value="1"/>
</dbReference>
<dbReference type="Gene3D" id="2.60.210.10">
    <property type="entry name" value="Apoptosis, Tumor Necrosis Factor Receptor Associated Protein 2, Chain A"/>
    <property type="match status" value="1"/>
</dbReference>
<evidence type="ECO:0000313" key="4">
    <source>
        <dbReference type="Proteomes" id="UP000242715"/>
    </source>
</evidence>
<dbReference type="SMART" id="SM00061">
    <property type="entry name" value="MATH"/>
    <property type="match status" value="1"/>
</dbReference>
<evidence type="ECO:0000259" key="2">
    <source>
        <dbReference type="PROSITE" id="PS50144"/>
    </source>
</evidence>
<proteinExistence type="predicted"/>
<dbReference type="CDD" id="cd00121">
    <property type="entry name" value="MATH"/>
    <property type="match status" value="1"/>
</dbReference>
<name>A0A2Z6PCQ8_TRISU</name>
<evidence type="ECO:0000256" key="1">
    <source>
        <dbReference type="ARBA" id="ARBA00023054"/>
    </source>
</evidence>
<dbReference type="InterPro" id="IPR002083">
    <property type="entry name" value="MATH/TRAF_dom"/>
</dbReference>
<protein>
    <recommendedName>
        <fullName evidence="2">MATH domain-containing protein</fullName>
    </recommendedName>
</protein>
<feature type="domain" description="MATH" evidence="2">
    <location>
        <begin position="8"/>
        <end position="133"/>
    </location>
</feature>
<reference evidence="4" key="1">
    <citation type="journal article" date="2017" name="Front. Plant Sci.">
        <title>Climate Clever Clovers: New Paradigm to Reduce the Environmental Footprint of Ruminants by Breeding Low Methanogenic Forages Utilizing Haplotype Variation.</title>
        <authorList>
            <person name="Kaur P."/>
            <person name="Appels R."/>
            <person name="Bayer P.E."/>
            <person name="Keeble-Gagnere G."/>
            <person name="Wang J."/>
            <person name="Hirakawa H."/>
            <person name="Shirasawa K."/>
            <person name="Vercoe P."/>
            <person name="Stefanova K."/>
            <person name="Durmic Z."/>
            <person name="Nichols P."/>
            <person name="Revell C."/>
            <person name="Isobe S.N."/>
            <person name="Edwards D."/>
            <person name="Erskine W."/>
        </authorList>
    </citation>
    <scope>NUCLEOTIDE SEQUENCE [LARGE SCALE GENOMIC DNA]</scope>
    <source>
        <strain evidence="4">cv. Daliak</strain>
    </source>
</reference>
<accession>A0A2Z6PCQ8</accession>
<dbReference type="AlphaFoldDB" id="A0A2Z6PCQ8"/>
<dbReference type="InterPro" id="IPR050804">
    <property type="entry name" value="MCC"/>
</dbReference>
<dbReference type="PROSITE" id="PS50144">
    <property type="entry name" value="MATH"/>
    <property type="match status" value="1"/>
</dbReference>
<gene>
    <name evidence="3" type="ORF">TSUD_272350</name>
</gene>
<dbReference type="SUPFAM" id="SSF49599">
    <property type="entry name" value="TRAF domain-like"/>
    <property type="match status" value="1"/>
</dbReference>
<dbReference type="OrthoDB" id="2116871at2759"/>
<dbReference type="PANTHER" id="PTHR46236">
    <property type="entry name" value="TRAF-LIKE SUPERFAMILY PROTEIN"/>
    <property type="match status" value="1"/>
</dbReference>